<accession>A0A0L0EUZ3</accession>
<gene>
    <name evidence="1" type="ORF">AC626_05615</name>
</gene>
<protein>
    <submittedName>
        <fullName evidence="1">Uncharacterized protein</fullName>
    </submittedName>
</protein>
<evidence type="ECO:0000313" key="2">
    <source>
        <dbReference type="Proteomes" id="UP000036850"/>
    </source>
</evidence>
<name>A0A0L0EUZ3_9GAMM</name>
<dbReference type="PATRIC" id="fig|43658.6.peg.2265"/>
<proteinExistence type="predicted"/>
<sequence length="94" mass="10258">MILMGLYAMTRAEKLLYRLILADLLSCHPAPLPISSLRLQGVKTDTMTLQTVIDLMTEQQVIAVSSSGEISLAPRSGLNPLTEGDYPIDLTNID</sequence>
<dbReference type="EMBL" id="LFZX01000028">
    <property type="protein sequence ID" value="KNC68297.1"/>
    <property type="molecule type" value="Genomic_DNA"/>
</dbReference>
<comment type="caution">
    <text evidence="1">The sequence shown here is derived from an EMBL/GenBank/DDBJ whole genome shotgun (WGS) entry which is preliminary data.</text>
</comment>
<organism evidence="1 2">
    <name type="scientific">Pseudoalteromonas rubra</name>
    <dbReference type="NCBI Taxonomy" id="43658"/>
    <lineage>
        <taxon>Bacteria</taxon>
        <taxon>Pseudomonadati</taxon>
        <taxon>Pseudomonadota</taxon>
        <taxon>Gammaproteobacteria</taxon>
        <taxon>Alteromonadales</taxon>
        <taxon>Pseudoalteromonadaceae</taxon>
        <taxon>Pseudoalteromonas</taxon>
    </lineage>
</organism>
<reference evidence="2" key="1">
    <citation type="submission" date="2015-07" db="EMBL/GenBank/DDBJ databases">
        <title>Draft genome sequence of a Pseudoalteromonas rubra strain, OCN096, isolated from Kaneohe Bay, Oahu, Hawaii.</title>
        <authorList>
            <person name="Beurmann S."/>
            <person name="Ushijima B."/>
            <person name="Belcaid M."/>
            <person name="Callahan S.M."/>
            <person name="Aeby G.S."/>
        </authorList>
    </citation>
    <scope>NUCLEOTIDE SEQUENCE [LARGE SCALE GENOMIC DNA]</scope>
    <source>
        <strain evidence="2">OCN096</strain>
    </source>
</reference>
<evidence type="ECO:0000313" key="1">
    <source>
        <dbReference type="EMBL" id="KNC68297.1"/>
    </source>
</evidence>
<dbReference type="AlphaFoldDB" id="A0A0L0EUZ3"/>
<dbReference type="Proteomes" id="UP000036850">
    <property type="component" value="Unassembled WGS sequence"/>
</dbReference>